<dbReference type="InParanoid" id="B7FRG5"/>
<dbReference type="OMA" id="KDDGHAH"/>
<name>B7FRG5_PHATC</name>
<feature type="compositionally biased region" description="Polar residues" evidence="1">
    <location>
        <begin position="186"/>
        <end position="199"/>
    </location>
</feature>
<reference evidence="3" key="2">
    <citation type="submission" date="2008-08" db="EMBL/GenBank/DDBJ databases">
        <authorList>
            <consortium name="Diatom Consortium"/>
            <person name="Grigoriev I."/>
            <person name="Grimwood J."/>
            <person name="Kuo A."/>
            <person name="Otillar R.P."/>
            <person name="Salamov A."/>
            <person name="Detter J.C."/>
            <person name="Lindquist E."/>
            <person name="Shapiro H."/>
            <person name="Lucas S."/>
            <person name="Glavina del Rio T."/>
            <person name="Pitluck S."/>
            <person name="Rokhsar D."/>
            <person name="Bowler C."/>
        </authorList>
    </citation>
    <scope>GENOME REANNOTATION</scope>
    <source>
        <strain evidence="3">CCAP 1055/1</strain>
    </source>
</reference>
<dbReference type="RefSeq" id="XP_002177038.1">
    <property type="nucleotide sequence ID" value="XM_002177002.1"/>
</dbReference>
<proteinExistence type="predicted"/>
<reference evidence="2 3" key="1">
    <citation type="journal article" date="2008" name="Nature">
        <title>The Phaeodactylum genome reveals the evolutionary history of diatom genomes.</title>
        <authorList>
            <person name="Bowler C."/>
            <person name="Allen A.E."/>
            <person name="Badger J.H."/>
            <person name="Grimwood J."/>
            <person name="Jabbari K."/>
            <person name="Kuo A."/>
            <person name="Maheswari U."/>
            <person name="Martens C."/>
            <person name="Maumus F."/>
            <person name="Otillar R.P."/>
            <person name="Rayko E."/>
            <person name="Salamov A."/>
            <person name="Vandepoele K."/>
            <person name="Beszteri B."/>
            <person name="Gruber A."/>
            <person name="Heijde M."/>
            <person name="Katinka M."/>
            <person name="Mock T."/>
            <person name="Valentin K."/>
            <person name="Verret F."/>
            <person name="Berges J.A."/>
            <person name="Brownlee C."/>
            <person name="Cadoret J.P."/>
            <person name="Chiovitti A."/>
            <person name="Choi C.J."/>
            <person name="Coesel S."/>
            <person name="De Martino A."/>
            <person name="Detter J.C."/>
            <person name="Durkin C."/>
            <person name="Falciatore A."/>
            <person name="Fournet J."/>
            <person name="Haruta M."/>
            <person name="Huysman M.J."/>
            <person name="Jenkins B.D."/>
            <person name="Jiroutova K."/>
            <person name="Jorgensen R.E."/>
            <person name="Joubert Y."/>
            <person name="Kaplan A."/>
            <person name="Kroger N."/>
            <person name="Kroth P.G."/>
            <person name="La Roche J."/>
            <person name="Lindquist E."/>
            <person name="Lommer M."/>
            <person name="Martin-Jezequel V."/>
            <person name="Lopez P.J."/>
            <person name="Lucas S."/>
            <person name="Mangogna M."/>
            <person name="McGinnis K."/>
            <person name="Medlin L.K."/>
            <person name="Montsant A."/>
            <person name="Oudot-Le Secq M.P."/>
            <person name="Napoli C."/>
            <person name="Obornik M."/>
            <person name="Parker M.S."/>
            <person name="Petit J.L."/>
            <person name="Porcel B.M."/>
            <person name="Poulsen N."/>
            <person name="Robison M."/>
            <person name="Rychlewski L."/>
            <person name="Rynearson T.A."/>
            <person name="Schmutz J."/>
            <person name="Shapiro H."/>
            <person name="Siaut M."/>
            <person name="Stanley M."/>
            <person name="Sussman M.R."/>
            <person name="Taylor A.R."/>
            <person name="Vardi A."/>
            <person name="von Dassow P."/>
            <person name="Vyverman W."/>
            <person name="Willis A."/>
            <person name="Wyrwicz L.S."/>
            <person name="Rokhsar D.S."/>
            <person name="Weissenbach J."/>
            <person name="Armbrust E.V."/>
            <person name="Green B.R."/>
            <person name="Van de Peer Y."/>
            <person name="Grigoriev I.V."/>
        </authorList>
    </citation>
    <scope>NUCLEOTIDE SEQUENCE [LARGE SCALE GENOMIC DNA]</scope>
    <source>
        <strain evidence="2 3">CCAP 1055/1</strain>
    </source>
</reference>
<dbReference type="PaxDb" id="2850-Phatr42487"/>
<sequence length="199" mass="22735">MAKPIPDAIKEILGALTPAQQVTMRSYIASLRSEIKDLEADLLAKNDEDPHAHYHGHDKCTEDHAHSDKVHDSHHTDEGHEHEREPKKHKEDDHHHHDHKPHATKAHGEEHHEHDHKHTAECTHDHAHQKEEEAKHDGHHGHHEHHGHHGHGHDHHEKKDDVPEWKKKALEKGNDPNAAPFGGSWNAESNISASDNMEE</sequence>
<feature type="compositionally biased region" description="Basic and acidic residues" evidence="1">
    <location>
        <begin position="154"/>
        <end position="174"/>
    </location>
</feature>
<feature type="compositionally biased region" description="Basic and acidic residues" evidence="1">
    <location>
        <begin position="106"/>
        <end position="136"/>
    </location>
</feature>
<gene>
    <name evidence="2" type="ORF">PHATRDRAFT_42487</name>
</gene>
<dbReference type="AlphaFoldDB" id="B7FRG5"/>
<protein>
    <submittedName>
        <fullName evidence="2">Uncharacterized protein</fullName>
    </submittedName>
</protein>
<keyword evidence="3" id="KW-1185">Reference proteome</keyword>
<dbReference type="HOGENOM" id="CLU_1581721_0_0_1"/>
<dbReference type="KEGG" id="pti:PHATRDRAFT_42487"/>
<dbReference type="EMBL" id="CM000605">
    <property type="protein sequence ID" value="EEC51501.1"/>
    <property type="molecule type" value="Genomic_DNA"/>
</dbReference>
<evidence type="ECO:0000313" key="2">
    <source>
        <dbReference type="EMBL" id="EEC51501.1"/>
    </source>
</evidence>
<feature type="compositionally biased region" description="Basic residues" evidence="1">
    <location>
        <begin position="96"/>
        <end position="105"/>
    </location>
</feature>
<feature type="compositionally biased region" description="Basic and acidic residues" evidence="1">
    <location>
        <begin position="48"/>
        <end position="95"/>
    </location>
</feature>
<dbReference type="Proteomes" id="UP000000759">
    <property type="component" value="Chromosome 1"/>
</dbReference>
<accession>B7FRG5</accession>
<organism evidence="2 3">
    <name type="scientific">Phaeodactylum tricornutum (strain CCAP 1055/1)</name>
    <dbReference type="NCBI Taxonomy" id="556484"/>
    <lineage>
        <taxon>Eukaryota</taxon>
        <taxon>Sar</taxon>
        <taxon>Stramenopiles</taxon>
        <taxon>Ochrophyta</taxon>
        <taxon>Bacillariophyta</taxon>
        <taxon>Bacillariophyceae</taxon>
        <taxon>Bacillariophycidae</taxon>
        <taxon>Naviculales</taxon>
        <taxon>Phaeodactylaceae</taxon>
        <taxon>Phaeodactylum</taxon>
    </lineage>
</organism>
<dbReference type="GeneID" id="7196673"/>
<dbReference type="OrthoDB" id="48420at2759"/>
<feature type="compositionally biased region" description="Basic residues" evidence="1">
    <location>
        <begin position="137"/>
        <end position="153"/>
    </location>
</feature>
<evidence type="ECO:0000256" key="1">
    <source>
        <dbReference type="SAM" id="MobiDB-lite"/>
    </source>
</evidence>
<dbReference type="eggNOG" id="ENOG502QYR8">
    <property type="taxonomic scope" value="Eukaryota"/>
</dbReference>
<evidence type="ECO:0000313" key="3">
    <source>
        <dbReference type="Proteomes" id="UP000000759"/>
    </source>
</evidence>
<feature type="region of interest" description="Disordered" evidence="1">
    <location>
        <begin position="48"/>
        <end position="199"/>
    </location>
</feature>